<reference evidence="1" key="2">
    <citation type="submission" date="2020-09" db="EMBL/GenBank/DDBJ databases">
        <authorList>
            <person name="Sun Q."/>
            <person name="Ohkuma M."/>
        </authorList>
    </citation>
    <scope>NUCLEOTIDE SEQUENCE</scope>
    <source>
        <strain evidence="1">JCM 13064</strain>
    </source>
</reference>
<reference evidence="1" key="1">
    <citation type="journal article" date="2014" name="Int. J. Syst. Evol. Microbiol.">
        <title>Complete genome sequence of Corynebacterium casei LMG S-19264T (=DSM 44701T), isolated from a smear-ripened cheese.</title>
        <authorList>
            <consortium name="US DOE Joint Genome Institute (JGI-PGF)"/>
            <person name="Walter F."/>
            <person name="Albersmeier A."/>
            <person name="Kalinowski J."/>
            <person name="Ruckert C."/>
        </authorList>
    </citation>
    <scope>NUCLEOTIDE SEQUENCE</scope>
    <source>
        <strain evidence="1">JCM 13064</strain>
    </source>
</reference>
<dbReference type="Proteomes" id="UP000645217">
    <property type="component" value="Unassembled WGS sequence"/>
</dbReference>
<evidence type="ECO:0000313" key="2">
    <source>
        <dbReference type="Proteomes" id="UP000645217"/>
    </source>
</evidence>
<accession>A0A917R048</accession>
<sequence>MHADKADVNGVNTEWVQGRSSDDGKITFPKAGLNVYRDGTQEWGTMAADKADVNSVITHEVRGSRDGQGYIQFLDKDKGVRIFGGVSAGWIRGLNDDEAWIRFNEEGIWVLKHRNGKRESANVTCSTVNERPA</sequence>
<dbReference type="AlphaFoldDB" id="A0A917R048"/>
<comment type="caution">
    <text evidence="1">The sequence shown here is derived from an EMBL/GenBank/DDBJ whole genome shotgun (WGS) entry which is preliminary data.</text>
</comment>
<name>A0A917R048_9ACTN</name>
<gene>
    <name evidence="1" type="ORF">GCM10007964_22080</name>
</gene>
<dbReference type="EMBL" id="BMNT01000010">
    <property type="protein sequence ID" value="GGK79008.1"/>
    <property type="molecule type" value="Genomic_DNA"/>
</dbReference>
<organism evidence="1 2">
    <name type="scientific">Sphaerisporangium melleum</name>
    <dbReference type="NCBI Taxonomy" id="321316"/>
    <lineage>
        <taxon>Bacteria</taxon>
        <taxon>Bacillati</taxon>
        <taxon>Actinomycetota</taxon>
        <taxon>Actinomycetes</taxon>
        <taxon>Streptosporangiales</taxon>
        <taxon>Streptosporangiaceae</taxon>
        <taxon>Sphaerisporangium</taxon>
    </lineage>
</organism>
<keyword evidence="2" id="KW-1185">Reference proteome</keyword>
<protein>
    <submittedName>
        <fullName evidence="1">Uncharacterized protein</fullName>
    </submittedName>
</protein>
<proteinExistence type="predicted"/>
<evidence type="ECO:0000313" key="1">
    <source>
        <dbReference type="EMBL" id="GGK79008.1"/>
    </source>
</evidence>